<gene>
    <name evidence="17" type="ORF">ABK905_19170</name>
</gene>
<dbReference type="Pfam" id="PF00512">
    <property type="entry name" value="HisKA"/>
    <property type="match status" value="1"/>
</dbReference>
<dbReference type="InterPro" id="IPR003660">
    <property type="entry name" value="HAMP_dom"/>
</dbReference>
<dbReference type="InterPro" id="IPR003594">
    <property type="entry name" value="HATPase_dom"/>
</dbReference>
<dbReference type="GO" id="GO:0005524">
    <property type="term" value="F:ATP binding"/>
    <property type="evidence" value="ECO:0007669"/>
    <property type="project" value="UniProtKB-KW"/>
</dbReference>
<evidence type="ECO:0000256" key="1">
    <source>
        <dbReference type="ARBA" id="ARBA00000085"/>
    </source>
</evidence>
<keyword evidence="10 17" id="KW-0067">ATP-binding</keyword>
<evidence type="ECO:0000256" key="8">
    <source>
        <dbReference type="ARBA" id="ARBA00022741"/>
    </source>
</evidence>
<evidence type="ECO:0000313" key="17">
    <source>
        <dbReference type="EMBL" id="XBS68713.1"/>
    </source>
</evidence>
<evidence type="ECO:0000259" key="15">
    <source>
        <dbReference type="PROSITE" id="PS50109"/>
    </source>
</evidence>
<evidence type="ECO:0000256" key="3">
    <source>
        <dbReference type="ARBA" id="ARBA00012438"/>
    </source>
</evidence>
<dbReference type="SMART" id="SM00387">
    <property type="entry name" value="HATPase_c"/>
    <property type="match status" value="1"/>
</dbReference>
<protein>
    <recommendedName>
        <fullName evidence="3">histidine kinase</fullName>
        <ecNumber evidence="3">2.7.13.3</ecNumber>
    </recommendedName>
</protein>
<dbReference type="CDD" id="cd00075">
    <property type="entry name" value="HATPase"/>
    <property type="match status" value="1"/>
</dbReference>
<dbReference type="InterPro" id="IPR050398">
    <property type="entry name" value="HssS/ArlS-like"/>
</dbReference>
<keyword evidence="9" id="KW-0418">Kinase</keyword>
<feature type="transmembrane region" description="Helical" evidence="14">
    <location>
        <begin position="7"/>
        <end position="30"/>
    </location>
</feature>
<dbReference type="PANTHER" id="PTHR45528">
    <property type="entry name" value="SENSOR HISTIDINE KINASE CPXA"/>
    <property type="match status" value="1"/>
</dbReference>
<dbReference type="GO" id="GO:0005886">
    <property type="term" value="C:plasma membrane"/>
    <property type="evidence" value="ECO:0007669"/>
    <property type="project" value="UniProtKB-SubCell"/>
</dbReference>
<keyword evidence="5" id="KW-0597">Phosphoprotein</keyword>
<feature type="domain" description="HAMP" evidence="16">
    <location>
        <begin position="159"/>
        <end position="214"/>
    </location>
</feature>
<comment type="catalytic activity">
    <reaction evidence="1">
        <text>ATP + protein L-histidine = ADP + protein N-phospho-L-histidine.</text>
        <dbReference type="EC" id="2.7.13.3"/>
    </reaction>
</comment>
<dbReference type="PRINTS" id="PR00344">
    <property type="entry name" value="BCTRLSENSOR"/>
</dbReference>
<dbReference type="InterPro" id="IPR036890">
    <property type="entry name" value="HATPase_C_sf"/>
</dbReference>
<evidence type="ECO:0000256" key="6">
    <source>
        <dbReference type="ARBA" id="ARBA00022679"/>
    </source>
</evidence>
<feature type="transmembrane region" description="Helical" evidence="14">
    <location>
        <begin position="142"/>
        <end position="161"/>
    </location>
</feature>
<dbReference type="EC" id="2.7.13.3" evidence="3"/>
<dbReference type="InterPro" id="IPR036097">
    <property type="entry name" value="HisK_dim/P_sf"/>
</dbReference>
<keyword evidence="11 14" id="KW-1133">Transmembrane helix</keyword>
<dbReference type="Pfam" id="PF02518">
    <property type="entry name" value="HATPase_c"/>
    <property type="match status" value="1"/>
</dbReference>
<evidence type="ECO:0000256" key="9">
    <source>
        <dbReference type="ARBA" id="ARBA00022777"/>
    </source>
</evidence>
<dbReference type="InterPro" id="IPR005467">
    <property type="entry name" value="His_kinase_dom"/>
</dbReference>
<dbReference type="PANTHER" id="PTHR45528:SF1">
    <property type="entry name" value="SENSOR HISTIDINE KINASE CPXA"/>
    <property type="match status" value="1"/>
</dbReference>
<keyword evidence="13 14" id="KW-0472">Membrane</keyword>
<dbReference type="PROSITE" id="PS50885">
    <property type="entry name" value="HAMP"/>
    <property type="match status" value="1"/>
</dbReference>
<keyword evidence="8" id="KW-0547">Nucleotide-binding</keyword>
<name>A0AAU7Q6Y5_9GAMM</name>
<evidence type="ECO:0000256" key="5">
    <source>
        <dbReference type="ARBA" id="ARBA00022553"/>
    </source>
</evidence>
<proteinExistence type="predicted"/>
<dbReference type="Gene3D" id="1.10.287.130">
    <property type="match status" value="1"/>
</dbReference>
<dbReference type="InterPro" id="IPR003661">
    <property type="entry name" value="HisK_dim/P_dom"/>
</dbReference>
<dbReference type="GO" id="GO:0000155">
    <property type="term" value="F:phosphorelay sensor kinase activity"/>
    <property type="evidence" value="ECO:0007669"/>
    <property type="project" value="InterPro"/>
</dbReference>
<evidence type="ECO:0000256" key="10">
    <source>
        <dbReference type="ARBA" id="ARBA00022840"/>
    </source>
</evidence>
<dbReference type="PROSITE" id="PS50109">
    <property type="entry name" value="HIS_KIN"/>
    <property type="match status" value="1"/>
</dbReference>
<dbReference type="Gene3D" id="3.30.565.10">
    <property type="entry name" value="Histidine kinase-like ATPase, C-terminal domain"/>
    <property type="match status" value="1"/>
</dbReference>
<evidence type="ECO:0000256" key="7">
    <source>
        <dbReference type="ARBA" id="ARBA00022692"/>
    </source>
</evidence>
<dbReference type="SUPFAM" id="SSF55874">
    <property type="entry name" value="ATPase domain of HSP90 chaperone/DNA topoisomerase II/histidine kinase"/>
    <property type="match status" value="1"/>
</dbReference>
<dbReference type="EMBL" id="CP157947">
    <property type="protein sequence ID" value="XBS68713.1"/>
    <property type="molecule type" value="Genomic_DNA"/>
</dbReference>
<reference evidence="17" key="1">
    <citation type="submission" date="2024-06" db="EMBL/GenBank/DDBJ databases">
        <authorList>
            <person name="Coelho C."/>
            <person name="Bento M."/>
            <person name="Garcia E."/>
            <person name="Camelo A."/>
            <person name="Brandao I."/>
            <person name="Espirito Santo C."/>
            <person name="Trovao J."/>
            <person name="Verissimo A."/>
            <person name="Costa J."/>
            <person name="Tiago I."/>
        </authorList>
    </citation>
    <scope>NUCLEOTIDE SEQUENCE</scope>
    <source>
        <strain evidence="17">KWT182</strain>
    </source>
</reference>
<dbReference type="SUPFAM" id="SSF158472">
    <property type="entry name" value="HAMP domain-like"/>
    <property type="match status" value="1"/>
</dbReference>
<dbReference type="SUPFAM" id="SSF47384">
    <property type="entry name" value="Homodimeric domain of signal transducing histidine kinase"/>
    <property type="match status" value="1"/>
</dbReference>
<keyword evidence="4" id="KW-1003">Cell membrane</keyword>
<dbReference type="Pfam" id="PF00672">
    <property type="entry name" value="HAMP"/>
    <property type="match status" value="1"/>
</dbReference>
<evidence type="ECO:0000256" key="14">
    <source>
        <dbReference type="SAM" id="Phobius"/>
    </source>
</evidence>
<dbReference type="Gene3D" id="1.10.8.500">
    <property type="entry name" value="HAMP domain in histidine kinase"/>
    <property type="match status" value="1"/>
</dbReference>
<keyword evidence="6" id="KW-0808">Transferase</keyword>
<organism evidence="17">
    <name type="scientific">Acerihabitans sp. KWT182</name>
    <dbReference type="NCBI Taxonomy" id="3157919"/>
    <lineage>
        <taxon>Bacteria</taxon>
        <taxon>Pseudomonadati</taxon>
        <taxon>Pseudomonadota</taxon>
        <taxon>Gammaproteobacteria</taxon>
        <taxon>Enterobacterales</taxon>
        <taxon>Pectobacteriaceae</taxon>
        <taxon>Acerihabitans</taxon>
    </lineage>
</organism>
<accession>A0AAU7Q6Y5</accession>
<dbReference type="InterPro" id="IPR004358">
    <property type="entry name" value="Sig_transdc_His_kin-like_C"/>
</dbReference>
<evidence type="ECO:0000256" key="4">
    <source>
        <dbReference type="ARBA" id="ARBA00022475"/>
    </source>
</evidence>
<feature type="domain" description="Histidine kinase" evidence="15">
    <location>
        <begin position="222"/>
        <end position="434"/>
    </location>
</feature>
<keyword evidence="7 14" id="KW-0812">Transmembrane</keyword>
<dbReference type="CDD" id="cd06225">
    <property type="entry name" value="HAMP"/>
    <property type="match status" value="1"/>
</dbReference>
<dbReference type="CDD" id="cd00082">
    <property type="entry name" value="HisKA"/>
    <property type="match status" value="1"/>
</dbReference>
<evidence type="ECO:0000256" key="12">
    <source>
        <dbReference type="ARBA" id="ARBA00023012"/>
    </source>
</evidence>
<evidence type="ECO:0000256" key="11">
    <source>
        <dbReference type="ARBA" id="ARBA00022989"/>
    </source>
</evidence>
<dbReference type="SMART" id="SM00304">
    <property type="entry name" value="HAMP"/>
    <property type="match status" value="1"/>
</dbReference>
<evidence type="ECO:0000256" key="13">
    <source>
        <dbReference type="ARBA" id="ARBA00023136"/>
    </source>
</evidence>
<dbReference type="SMART" id="SM00388">
    <property type="entry name" value="HisKA"/>
    <property type="match status" value="1"/>
</dbReference>
<evidence type="ECO:0000259" key="16">
    <source>
        <dbReference type="PROSITE" id="PS50885"/>
    </source>
</evidence>
<evidence type="ECO:0000256" key="2">
    <source>
        <dbReference type="ARBA" id="ARBA00004651"/>
    </source>
</evidence>
<comment type="subcellular location">
    <subcellularLocation>
        <location evidence="2">Cell membrane</location>
        <topology evidence="2">Multi-pass membrane protein</topology>
    </subcellularLocation>
</comment>
<sequence>MSTRGRLFWKILLGFWLIFLLITQSLWVGFSLYGSHHEPPEESMARRMAELQLGSAASVLSRGGLPSLTALMADWPAEQRQFLTFAPDNGALAQNPASPPEITRRVILPDGQAYRLRYDIESLRRSSHSGSHSSILHMPSPLFWLGVAVGLLFSLMLAWNLTRPMRQLRQAFARVAQGDLAVRLYPVMRRRHDEITDVAKDFDAMAERLHVLVSDREALLHDVSHELRSPLARLQLAIGLAHQNPENVGASLDRIEHEAGRLDRMIGELLALSRAENQGSPGEDYFDLLGLLEAVVNDARYEAQVPAVEIRLIAYQPEDYTVKGNAEMMRRGVENIVRNALRFSTQGQCVTVALSRQDGWLSITVTDQGPGVDENKLSSIFDPFVRVNSPQAGKGYGLGLAITRKVVLAHGGQVEAHNKPGGGLMIRIRIPHWR</sequence>
<dbReference type="AlphaFoldDB" id="A0AAU7Q6Y5"/>
<keyword evidence="12" id="KW-0902">Two-component regulatory system</keyword>